<dbReference type="EMBL" id="CAJNJA010009030">
    <property type="protein sequence ID" value="CAE7242450.1"/>
    <property type="molecule type" value="Genomic_DNA"/>
</dbReference>
<reference evidence="2" key="1">
    <citation type="submission" date="2021-02" db="EMBL/GenBank/DDBJ databases">
        <authorList>
            <person name="Dougan E. K."/>
            <person name="Rhodes N."/>
            <person name="Thang M."/>
            <person name="Chan C."/>
        </authorList>
    </citation>
    <scope>NUCLEOTIDE SEQUENCE</scope>
</reference>
<dbReference type="OrthoDB" id="410214at2759"/>
<comment type="caution">
    <text evidence="2">The sequence shown here is derived from an EMBL/GenBank/DDBJ whole genome shotgun (WGS) entry which is preliminary data.</text>
</comment>
<dbReference type="Proteomes" id="UP000601435">
    <property type="component" value="Unassembled WGS sequence"/>
</dbReference>
<evidence type="ECO:0000256" key="1">
    <source>
        <dbReference type="SAM" id="MobiDB-lite"/>
    </source>
</evidence>
<feature type="region of interest" description="Disordered" evidence="1">
    <location>
        <begin position="1"/>
        <end position="22"/>
    </location>
</feature>
<accession>A0A812LA43</accession>
<evidence type="ECO:0000313" key="2">
    <source>
        <dbReference type="EMBL" id="CAE7242450.1"/>
    </source>
</evidence>
<proteinExistence type="predicted"/>
<dbReference type="AlphaFoldDB" id="A0A812LA43"/>
<organism evidence="2 3">
    <name type="scientific">Symbiodinium necroappetens</name>
    <dbReference type="NCBI Taxonomy" id="1628268"/>
    <lineage>
        <taxon>Eukaryota</taxon>
        <taxon>Sar</taxon>
        <taxon>Alveolata</taxon>
        <taxon>Dinophyceae</taxon>
        <taxon>Suessiales</taxon>
        <taxon>Symbiodiniaceae</taxon>
        <taxon>Symbiodinium</taxon>
    </lineage>
</organism>
<name>A0A812LA43_9DINO</name>
<protein>
    <submittedName>
        <fullName evidence="2">Uncharacterized protein</fullName>
    </submittedName>
</protein>
<evidence type="ECO:0000313" key="3">
    <source>
        <dbReference type="Proteomes" id="UP000601435"/>
    </source>
</evidence>
<sequence>MGTPGRPRCPATMIRRKHHDPYSQEEAADLEALALGDSGTGAALEANEGKAWVMRPPIVADCNTVGILSTEELEAWVNSLSSLEELTLSGQNLAHLIPSHGPFIPWDLFQDPQAQAARKIRVGDLLPPGDAGLRSKRWHSTAQLSTPMMLEVEPKFCCKYGPADYNEQEMTALAELENAKSAEAVEAAFQNIGALDEDGFHPRIVRALYDKIHGLARGGRADGPREANALTKMAARLAVAGQEGGVVGSRVAGMELKRDPQQKLCLRQTREEAQGAQDQLEDLFGEKAAARGVQHLLRSDIGVSETPPCFLANQKQLTCRYS</sequence>
<keyword evidence="3" id="KW-1185">Reference proteome</keyword>
<gene>
    <name evidence="2" type="ORF">SNEC2469_LOCUS4496</name>
</gene>